<name>A0ABV5RP46_9ACTN</name>
<gene>
    <name evidence="1" type="ORF">ACFFTL_44255</name>
</gene>
<dbReference type="RefSeq" id="WP_345518675.1">
    <property type="nucleotide sequence ID" value="NZ_BAAAXD010000047.1"/>
</dbReference>
<comment type="caution">
    <text evidence="1">The sequence shown here is derived from an EMBL/GenBank/DDBJ whole genome shotgun (WGS) entry which is preliminary data.</text>
</comment>
<evidence type="ECO:0000313" key="1">
    <source>
        <dbReference type="EMBL" id="MFB9579081.1"/>
    </source>
</evidence>
<evidence type="ECO:0008006" key="3">
    <source>
        <dbReference type="Google" id="ProtNLM"/>
    </source>
</evidence>
<accession>A0ABV5RP46</accession>
<protein>
    <recommendedName>
        <fullName evidence="3">Helicase associated domain protein</fullName>
    </recommendedName>
</protein>
<dbReference type="Proteomes" id="UP001589710">
    <property type="component" value="Unassembled WGS sequence"/>
</dbReference>
<evidence type="ECO:0000313" key="2">
    <source>
        <dbReference type="Proteomes" id="UP001589710"/>
    </source>
</evidence>
<organism evidence="1 2">
    <name type="scientific">Streptomyces yanii</name>
    <dbReference type="NCBI Taxonomy" id="78510"/>
    <lineage>
        <taxon>Bacteria</taxon>
        <taxon>Bacillati</taxon>
        <taxon>Actinomycetota</taxon>
        <taxon>Actinomycetes</taxon>
        <taxon>Kitasatosporales</taxon>
        <taxon>Streptomycetaceae</taxon>
        <taxon>Streptomyces</taxon>
    </lineage>
</organism>
<keyword evidence="2" id="KW-1185">Reference proteome</keyword>
<reference evidence="1 2" key="1">
    <citation type="submission" date="2024-09" db="EMBL/GenBank/DDBJ databases">
        <authorList>
            <person name="Sun Q."/>
            <person name="Mori K."/>
        </authorList>
    </citation>
    <scope>NUCLEOTIDE SEQUENCE [LARGE SCALE GENOMIC DNA]</scope>
    <source>
        <strain evidence="1 2">JCM 3331</strain>
    </source>
</reference>
<sequence length="128" mass="14442">MTTPFVKPVGQWLTNLRRPSGLGKNPERAQQRAEQLTAIDPDLNPRTLGWTVDWQRHHTGLRALLDAGASLDEIMPGVTWRGVDIGRWLTRQIRDWAQLNEEEQRRLGEVGVKPAARPQKTAARTASC</sequence>
<proteinExistence type="predicted"/>
<dbReference type="EMBL" id="JBHMCG010000208">
    <property type="protein sequence ID" value="MFB9579081.1"/>
    <property type="molecule type" value="Genomic_DNA"/>
</dbReference>